<dbReference type="InterPro" id="IPR035976">
    <property type="entry name" value="Sushi/SCR/CCP_sf"/>
</dbReference>
<dbReference type="PROSITE" id="PS00022">
    <property type="entry name" value="EGF_1"/>
    <property type="match status" value="13"/>
</dbReference>
<feature type="disulfide bond" evidence="14">
    <location>
        <begin position="1894"/>
        <end position="1958"/>
    </location>
</feature>
<sequence>MGQALDDLVPLPFNGVVRPVSVDYDPREQMVYWTDISSQPSPKISRANIDGSNQTTIVDGLEVPDGLALDVVARMVYWTDDGLRHMGRTSMDGNGSKEIILESLDHPRAIIVDHDNGHIYWTDWGSTGKIERADLNGNNRIEIINNDLRWPNGIAKDGNYLYWCDAYLDKIERSDLSGNNRTLVVDLSRSGLIHPFDVAVYNNSVYWTDWHDHSVGHLLPNGTVGSIGPSVLAQAWGLHIEKANNSCDSSPCSSNATCVDVINGFSCLCPMGYDGPTCELAALRLVGNTTRSEGRLEIFLNGEWGTVCDNSWEQEDADVACRQLGFPAGANAATSGAMYGGGSGPIHVDNVTCTGQEDYLEHCQHVGNGVHNCTHDEDAGVWCSPSVRLVNGSSPNEGRVEVLWKGVWGTVCDDGWDVDDATVVCRQLGFVGARVEAFPAAAFGQGYGLPILLDDLRCVGDEDSVFECGHRGIGSHYCVHQEDAGVRCAELRLVGGRTHNEGRLEVLVAGVWGTVCDESWGVVDAGVACHQLGFPGVINATRGGAFGTGHGPIHFGNVTCSGQDTKLQDCQLSTGEALHCTHSQDAGMVCSPSVRLVGGLSSTEGRVEVFFRGAWGTVCGYSWGLIDASVVCKGLGFSRAVETPTFGRNYALDILLDNLDCDGDEWTLFDCRHNGPGIHRCTYYQDAGVRCDACSNDVCVNGGTCNTVANGISCHCPSGYSGPSCEFAGLRLVGGNVSSEGRLEVLLNGEWGTVCADSWGLEDAQVACRQLGFPGGMEATPGGSYGRGTGPIHLSGIMCSGQESNLENCTHSGIGIHNCTHANDAGIVCNPKVRLADGQSSNEGRVEVFWNGAWGTVCDNYWDIINANVVCRELGYSQAVQALRYAAFGQGDEFDILLDNVQCSGDEDTIFDCPHNGLGLHDCRHYEDAGVRCEPCDSDPCNNGGTCTSTLLGNITCLCPEGYSGRTCDYAELRLIGGRTPNEGRIEIFLNGTWGTLCDSSWGQEEARVACRQLGFPGVVEATTSQSYGNGSGPIHLDNIVCSSTDNSLESCQHSGVGVHACNHTMDVAVVCSPAVRLVDGSSSIEGRVEVFYDGAWRTVCDNGWDTSDATVVCRELGFGEATFAFSDAFFGSNYDLEILPHDLMCHGNEKTLFDCEHGGAASRYCSHYEDAGVRCANIRLEDGHIRNEGRIEVFLNGEWGTVCEDSWGLPDAQVACRQLGFPDAIEATQGGAFPSGMGPIHLAGLMCTSAESSLDRCPQGGMGVGNCTHFQDAGVICSTAVRLVGGSSSNEGRVEIFWDGIWGNICGDYVWSIIEAEVICKELGFSRAVRALSFGQSFGLVTLLSYVRCTGNEETIFACRHSDPGFDFCSIFGDGYAGVRCEPCDSRPCMNGGTCRSSSANFTCNCPAGFTGQTCAYAELRLVGGSHHYEGRLEISFNGTWGTVCGDLWGLEDAQVACRQLGFPGVIRASQGGSFGSGTGPIYLDDLICNGREINLESCGHAGIGIHNCNHTNDAGVTCQPAVRLVNGATLNEGRVEVYAGGEWGTICDDRWDLTNAAVVCRELGLGDALKALSRAVFGYGNGMPILLDNVACTGQEDTVLDCRHAGIGSHNCGHAEDAGVRCGRIRLADGNIENAGRVEVFVNSEWGTVCDDSWGLQDAQVACRQLGFPGAIEATQGGSFGSGSDPIHLVDVACTGSENNLESCPHGGIGVNNCTHSEDAGITCEPRVRLVDGSSSNEGRVEVFVNGSWGTICDDSWGLNDARVICHQLGYSSALRALTSGYFGGNYGLDILLDNVACTGIEETVLDCRHNGLGNHNCRHYEDAGVRCEPCDSRPCMNGGTCSSYPAGFTCRCASGYSGPTCEYAELRLVNGSARNEGRLEISFNGTWGTVCGDLWGLEDAQVACRQLGFPAVVQAAAGGSFGSGTGPIYLDDLMCNGQESNLESCPHSGIGVHNCNHANDAALVCDPAVRLVGGSTTNEGRVEVYSGGAWGTICDDGWDLRDAAVICRELGLGGAVGALTQAVFGQGSGLDILLDNVACSGDEETVFDCRHRGLGVHSCYHFEDAGVRCGKARLVGGDTHNEGRLEVFLNGEWGTVCEDSWGLDDALVACRQLGFPGAIEATQGGSFGSGSGPIHLDDVACTGTENNLESCPHGGIGVHNCTHNQDAGITCSPSVRLVDGESSNEGRVEVFVTGSWGTVCDDSWGLNDARVICRQLGYSSALQSFASAYFGGNYGLSILLDNVACTGNEETVLDCRHNGFGNHNCRHSEDAGVRCEPCDSGPCRNGGTCSSSSTGFTCSCPSGYGGPTCAFAELRLVNGSTRNEGRLEMSFNGTWGTVCGDLWGLEDARVACRQLGFPAVVQAAAGGSFGSGTGPIYLDDLMCNGQESNLESCTHSGIGVHNCNHTNDAGIICSPRVRLVDGSNTKEGRVEVYSNGWGTVCDDGWGLNDAAVICRELGFGEAVQALSNAAFGRGDGLPILLASLSCTGNEETVFDCPHLGIGVHYCGHYEDAGVRCENIRVVGGNVYSEGRLEIFIDGEWGTVCADSWGLEDAQVACRQLGFPGASEVTLGGSFGSGSGPIHFDDLACTGSETDLGSCQHAGIGIHNCSHDQDAGVKCTPRVRLVDGASSNEGRVEVFWNGAWGTVCNDYWGINDATVICRELGFSTARRAVTDGSFGGNYGLSIFLDNVQCTGNEETVFNCQHNGLGNHNCRHYEDAGVRCEPCDSRPCMNGGTCNSTSSGSYTCLCPVGFSGINCDSAALRLVNGSTRYEGRLEISFNGTWGTVCGDLWSLEDARVACRQLGFPDATEAARGGSFGSGTGPIYLDDLMCSGVENDLESCPHSGIGVHNCNHANDAGIICVPSVRLVGGSTTTEGRVEVYSGGAWGTICDDGWDLRDAAVVCRELGLGGAVGALTRAYFGQGSGLEILLDNVACVGDEETVFDCQHRGLGIHSCSHYEDAGVRCAELRLVGGNTRYEGRLQIFLNGEWGTICGNSWGLVEAGVACRQLGFPGALEATRGHGFGNATGPIHLQNVTCTGSENELNGCQYSWTGVNTCTNHSEDAGIICTPVVRLVDGSYPHEGRVEVFLNGAWGTVCDDYWGTNDANVVCRELGYSRALQALRNAFFGGGTGLILLDNVGCTGYEETILDCSHGGVGVHNCGHYEDAGVRCEPCGNNPCRNGGNCTSTSSGFTCQCSEGYTGTTCNIADARLADGRTYNEGRLEIFLNGEWGTVCDDSWGLDDAQVACRQLGFPNASMATRGGTYGSGMGPIHLRNVTCTGLEDSVESCPYSRDEMHRCNHTQDVGIVCSPSVRLRDGLTSAEGLVEVFIDGGWLSICSPAFLPGTGWDLSAANVVCRQLGFAGALHTLTMDGGYFFDVSLSRLHCEGDERSIFDCDFSVESSFCYPEEIAGVRCIVGCQLEAPEPSSVVMIASSNMTAYSPGDSVNYFCPDGYLLSGSATRICQSNLTWSGQPADCIQDPCGSGPCGNRGTCTSMPSGFTCLCPDGYEGPTCAEVAHCLLNISDILIVVSGQQAMYLPGDWVQFACPDGYHLLGSDRRVCQSDSTWSGLPTECSEDHCTNEPCVNGGTCTRTPSGFSCLCTVGFIGSNCDVDVCASGPCLNGGTCVGVTEGYTCQCPAGYDGSACENVTHCVVSLDPSDVLMVISQEQSVYLPGDLVEYSCPDGYHLDGSAIRICRSDLTWSGRPAQCVEENCGSLPCLNGGSCMSSPDGFTCNCSYGYEGRTCATVAQCLLRHNSSDVLMLLSGQQDVYTPGDSVQYACPVGYHLDGSAIRFCQSDFMWSGRPAQCIEENCDSGPCLVGGTCISSTDGFTCQCPDGYEGRTCGNVVHCVVSLDPSGVLVVVSDQQDIYLPGELVQFDCPDGYYLRGSANRICQTDFTWSGKPAECIADPCNSSPCSNGGNCTSNLGELTCRCPVGFGGSTCADETGCAPPSVSSNMTLGETHPWFKYGDEVTLTCDKGYEIEGSKDQAVKSVCRSNGTWSGQPVKCIPAESTKGPNAGISAPTIGGVVGGIILLILLVLIAAVLIKKWRGHQSGSPVFLGLQGDDVSLSTYSNPMFTKSAE</sequence>
<dbReference type="Pfam" id="PF00058">
    <property type="entry name" value="Ldl_recept_b"/>
    <property type="match status" value="2"/>
</dbReference>
<feature type="disulfide bond" evidence="14">
    <location>
        <begin position="1459"/>
        <end position="1520"/>
    </location>
</feature>
<feature type="disulfide bond" evidence="13">
    <location>
        <begin position="3640"/>
        <end position="3649"/>
    </location>
</feature>
<dbReference type="PANTHER" id="PTHR19331">
    <property type="entry name" value="SCAVENGER RECEPTOR DOMAIN-CONTAINING"/>
    <property type="match status" value="1"/>
</dbReference>
<dbReference type="SUPFAM" id="SSF57196">
    <property type="entry name" value="EGF/Laminin"/>
    <property type="match status" value="14"/>
</dbReference>
<dbReference type="GO" id="GO:0023052">
    <property type="term" value="P:signaling"/>
    <property type="evidence" value="ECO:0007669"/>
    <property type="project" value="UniProtKB-ARBA"/>
</dbReference>
<feature type="disulfide bond" evidence="13">
    <location>
        <begin position="3937"/>
        <end position="3946"/>
    </location>
</feature>
<feature type="repeat" description="LDL-receptor class B" evidence="16">
    <location>
        <begin position="117"/>
        <end position="160"/>
    </location>
</feature>
<feature type="domain" description="EGF-like" evidence="18">
    <location>
        <begin position="3578"/>
        <end position="3611"/>
    </location>
</feature>
<feature type="disulfide bond" evidence="13">
    <location>
        <begin position="3199"/>
        <end position="3208"/>
    </location>
</feature>
<keyword evidence="9 17" id="KW-0472">Membrane</keyword>
<feature type="disulfide bond" evidence="14">
    <location>
        <begin position="1146"/>
        <end position="1156"/>
    </location>
</feature>
<feature type="domain" description="SRCR" evidence="19">
    <location>
        <begin position="2522"/>
        <end position="2622"/>
    </location>
</feature>
<feature type="disulfide bond" evidence="14">
    <location>
        <begin position="1665"/>
        <end position="1726"/>
    </location>
</feature>
<dbReference type="PROSITE" id="PS51120">
    <property type="entry name" value="LDLRB"/>
    <property type="match status" value="3"/>
</dbReference>
<feature type="domain" description="SRCR" evidence="19">
    <location>
        <begin position="594"/>
        <end position="692"/>
    </location>
</feature>
<dbReference type="PROSITE" id="PS50923">
    <property type="entry name" value="SUSHI"/>
    <property type="match status" value="6"/>
</dbReference>
<dbReference type="CDD" id="cd00033">
    <property type="entry name" value="CCP"/>
    <property type="match status" value="6"/>
</dbReference>
<feature type="domain" description="SRCR" evidence="19">
    <location>
        <begin position="491"/>
        <end position="591"/>
    </location>
</feature>
<feature type="domain" description="SRCR" evidence="19">
    <location>
        <begin position="2178"/>
        <end position="2279"/>
    </location>
</feature>
<feature type="domain" description="EGF-like" evidence="18">
    <location>
        <begin position="243"/>
        <end position="279"/>
    </location>
</feature>
<feature type="disulfide bond" evidence="13">
    <location>
        <begin position="716"/>
        <end position="725"/>
    </location>
</feature>
<feature type="domain" description="SRCR" evidence="19">
    <location>
        <begin position="3213"/>
        <end position="3313"/>
    </location>
</feature>
<feature type="domain" description="SRCR" evidence="19">
    <location>
        <begin position="387"/>
        <end position="489"/>
    </location>
</feature>
<feature type="disulfide bond" evidence="14">
    <location>
        <begin position="799"/>
        <end position="809"/>
    </location>
</feature>
<feature type="disulfide bond" evidence="15">
    <location>
        <begin position="3550"/>
        <end position="3577"/>
    </location>
</feature>
<feature type="domain" description="EGF-like" evidence="18">
    <location>
        <begin position="2279"/>
        <end position="2313"/>
    </location>
</feature>
<keyword evidence="7" id="KW-0106">Calcium</keyword>
<dbReference type="GO" id="GO:0007154">
    <property type="term" value="P:cell communication"/>
    <property type="evidence" value="ECO:0007669"/>
    <property type="project" value="UniProtKB-ARBA"/>
</dbReference>
<evidence type="ECO:0000256" key="13">
    <source>
        <dbReference type="PROSITE-ProRule" id="PRU00076"/>
    </source>
</evidence>
<dbReference type="InterPro" id="IPR001881">
    <property type="entry name" value="EGF-like_Ca-bd_dom"/>
</dbReference>
<dbReference type="FunFam" id="2.120.10.30:FF:000241">
    <property type="entry name" value="Low-density lipoprotein receptor-related protein 6"/>
    <property type="match status" value="1"/>
</dbReference>
<evidence type="ECO:0000256" key="4">
    <source>
        <dbReference type="ARBA" id="ARBA00022692"/>
    </source>
</evidence>
<feature type="disulfide bond" evidence="13">
    <location>
        <begin position="269"/>
        <end position="278"/>
    </location>
</feature>
<dbReference type="SUPFAM" id="SSF57535">
    <property type="entry name" value="Complement control module/SCR domain"/>
    <property type="match status" value="6"/>
</dbReference>
<evidence type="ECO:0000256" key="16">
    <source>
        <dbReference type="PROSITE-ProRule" id="PRU00461"/>
    </source>
</evidence>
<feature type="disulfide bond" evidence="14">
    <location>
        <begin position="2342"/>
        <end position="2406"/>
    </location>
</feature>
<dbReference type="CDD" id="cd00054">
    <property type="entry name" value="EGF_CA"/>
    <property type="match status" value="13"/>
</dbReference>
<feature type="domain" description="SRCR" evidence="19">
    <location>
        <begin position="1869"/>
        <end position="1969"/>
    </location>
</feature>
<dbReference type="Pfam" id="PF00530">
    <property type="entry name" value="SRCR"/>
    <property type="match status" value="28"/>
</dbReference>
<evidence type="ECO:0000256" key="12">
    <source>
        <dbReference type="ARBA" id="ARBA00023180"/>
    </source>
</evidence>
<keyword evidence="4 17" id="KW-0812">Transmembrane</keyword>
<organism evidence="21 22">
    <name type="scientific">Patiria miniata</name>
    <name type="common">Bat star</name>
    <name type="synonym">Asterina miniata</name>
    <dbReference type="NCBI Taxonomy" id="46514"/>
    <lineage>
        <taxon>Eukaryota</taxon>
        <taxon>Metazoa</taxon>
        <taxon>Echinodermata</taxon>
        <taxon>Eleutherozoa</taxon>
        <taxon>Asterozoa</taxon>
        <taxon>Asteroidea</taxon>
        <taxon>Valvatacea</taxon>
        <taxon>Valvatida</taxon>
        <taxon>Asterinidae</taxon>
        <taxon>Patiria</taxon>
    </lineage>
</organism>
<dbReference type="FunFam" id="3.10.250.10:FF:000006">
    <property type="entry name" value="neurotrypsin isoform X2"/>
    <property type="match status" value="7"/>
</dbReference>
<evidence type="ECO:0000313" key="22">
    <source>
        <dbReference type="Proteomes" id="UP000887568"/>
    </source>
</evidence>
<feature type="disulfide bond" evidence="14">
    <location>
        <begin position="2042"/>
        <end position="2052"/>
    </location>
</feature>
<dbReference type="FunFam" id="3.10.250.10:FF:000007">
    <property type="entry name" value="Soluble scavenger receptor cysteine-rich domain-containing protein SSC5D"/>
    <property type="match status" value="7"/>
</dbReference>
<feature type="domain" description="EGF-like" evidence="18">
    <location>
        <begin position="3614"/>
        <end position="3650"/>
    </location>
</feature>
<evidence type="ECO:0000256" key="8">
    <source>
        <dbReference type="ARBA" id="ARBA00022989"/>
    </source>
</evidence>
<feature type="disulfide bond" evidence="14">
    <location>
        <begin position="1042"/>
        <end position="1052"/>
    </location>
</feature>
<feature type="disulfide bond" evidence="14">
    <location>
        <begin position="1321"/>
        <end position="1382"/>
    </location>
</feature>
<feature type="domain" description="EGF-like" evidence="18">
    <location>
        <begin position="934"/>
        <end position="969"/>
    </location>
</feature>
<feature type="disulfide bond" evidence="14">
    <location>
        <begin position="2100"/>
        <end position="2164"/>
    </location>
</feature>
<dbReference type="Pfam" id="PF00084">
    <property type="entry name" value="Sushi"/>
    <property type="match status" value="6"/>
</dbReference>
<dbReference type="InterPro" id="IPR036772">
    <property type="entry name" value="SRCR-like_dom_sf"/>
</dbReference>
<feature type="disulfide bond" evidence="13">
    <location>
        <begin position="2303"/>
        <end position="2312"/>
    </location>
</feature>
<evidence type="ECO:0008006" key="23">
    <source>
        <dbReference type="Google" id="ProtNLM"/>
    </source>
</evidence>
<dbReference type="Proteomes" id="UP000887568">
    <property type="component" value="Unplaced"/>
</dbReference>
<feature type="domain" description="EGF-like" evidence="18">
    <location>
        <begin position="2726"/>
        <end position="2761"/>
    </location>
</feature>
<feature type="domain" description="SRCR" evidence="19">
    <location>
        <begin position="1179"/>
        <end position="1279"/>
    </location>
</feature>
<feature type="domain" description="SRCR" evidence="19">
    <location>
        <begin position="3075"/>
        <end position="3175"/>
    </location>
</feature>
<feature type="domain" description="SRCR" evidence="19">
    <location>
        <begin position="1524"/>
        <end position="1625"/>
    </location>
</feature>
<feature type="disulfide bond" evidence="14">
    <location>
        <begin position="529"/>
        <end position="590"/>
    </location>
</feature>
<evidence type="ECO:0000259" key="19">
    <source>
        <dbReference type="PROSITE" id="PS50287"/>
    </source>
</evidence>
<feature type="disulfide bond" evidence="14">
    <location>
        <begin position="1011"/>
        <end position="1072"/>
    </location>
</feature>
<feature type="disulfide bond" evidence="14">
    <location>
        <begin position="3282"/>
        <end position="3292"/>
    </location>
</feature>
<dbReference type="PROSITE" id="PS50287">
    <property type="entry name" value="SRCR_2"/>
    <property type="match status" value="28"/>
</dbReference>
<feature type="domain" description="SRCR" evidence="19">
    <location>
        <begin position="2420"/>
        <end position="2520"/>
    </location>
</feature>
<feature type="domain" description="SRCR" evidence="19">
    <location>
        <begin position="2971"/>
        <end position="3072"/>
    </location>
</feature>
<feature type="disulfide bond" evidence="13">
    <location>
        <begin position="959"/>
        <end position="968"/>
    </location>
</feature>
<keyword evidence="8 17" id="KW-1133">Transmembrane helix</keyword>
<feature type="disulfide bond" evidence="14">
    <location>
        <begin position="2489"/>
        <end position="2499"/>
    </location>
</feature>
<feature type="domain" description="EGF-like" evidence="18">
    <location>
        <begin position="3812"/>
        <end position="3848"/>
    </location>
</feature>
<feature type="disulfide bond" evidence="14">
    <location>
        <begin position="768"/>
        <end position="829"/>
    </location>
</feature>
<dbReference type="PRINTS" id="PR00258">
    <property type="entry name" value="SPERACTRCPTR"/>
</dbReference>
<feature type="domain" description="Sushi" evidence="20">
    <location>
        <begin position="3752"/>
        <end position="3813"/>
    </location>
</feature>
<feature type="disulfide bond" evidence="14">
    <location>
        <begin position="998"/>
        <end position="1062"/>
    </location>
</feature>
<evidence type="ECO:0000256" key="14">
    <source>
        <dbReference type="PROSITE-ProRule" id="PRU00196"/>
    </source>
</evidence>
<feature type="domain" description="Sushi" evidence="20">
    <location>
        <begin position="3950"/>
        <end position="4013"/>
    </location>
</feature>
<feature type="disulfide bond" evidence="14">
    <location>
        <begin position="1594"/>
        <end position="1604"/>
    </location>
</feature>
<feature type="domain" description="SRCR" evidence="19">
    <location>
        <begin position="1282"/>
        <end position="1383"/>
    </location>
</feature>
<evidence type="ECO:0000256" key="17">
    <source>
        <dbReference type="SAM" id="Phobius"/>
    </source>
</evidence>
<keyword evidence="5" id="KW-0732">Signal</keyword>
<keyword evidence="10 14" id="KW-1015">Disulfide bond</keyword>
<dbReference type="InterPro" id="IPR000152">
    <property type="entry name" value="EGF-type_Asp/Asn_hydroxyl_site"/>
</dbReference>
<feature type="disulfide bond" evidence="14">
    <location>
        <begin position="2113"/>
        <end position="2174"/>
    </location>
</feature>
<feature type="domain" description="SRCR" evidence="19">
    <location>
        <begin position="1730"/>
        <end position="1831"/>
    </location>
</feature>
<proteinExistence type="predicted"/>
<dbReference type="Pfam" id="PF12661">
    <property type="entry name" value="hEGF"/>
    <property type="match status" value="1"/>
</dbReference>
<dbReference type="GO" id="GO:0005886">
    <property type="term" value="C:plasma membrane"/>
    <property type="evidence" value="ECO:0007669"/>
    <property type="project" value="UniProtKB-SubCell"/>
</dbReference>
<evidence type="ECO:0000256" key="1">
    <source>
        <dbReference type="ARBA" id="ARBA00004251"/>
    </source>
</evidence>
<feature type="domain" description="EGF-like" evidence="18">
    <location>
        <begin position="3481"/>
        <end position="3517"/>
    </location>
</feature>
<dbReference type="PANTHER" id="PTHR19331:SF465">
    <property type="entry name" value="EGG PEPTIDE SPERACT RECEPTOR"/>
    <property type="match status" value="1"/>
</dbReference>
<keyword evidence="15" id="KW-0768">Sushi</keyword>
<protein>
    <recommendedName>
        <fullName evidence="23">Deleted in malignant brain tumors 1 protein</fullName>
    </recommendedName>
</protein>
<feature type="domain" description="SRCR" evidence="19">
    <location>
        <begin position="1972"/>
        <end position="2073"/>
    </location>
</feature>
<feature type="disulfide bond" evidence="14">
    <location>
        <begin position="1204"/>
        <end position="1268"/>
    </location>
</feature>
<feature type="domain" description="SRCR" evidence="19">
    <location>
        <begin position="1421"/>
        <end position="1521"/>
    </location>
</feature>
<dbReference type="PROSITE" id="PS50026">
    <property type="entry name" value="EGF_3"/>
    <property type="match status" value="14"/>
</dbReference>
<evidence type="ECO:0000256" key="6">
    <source>
        <dbReference type="ARBA" id="ARBA00022737"/>
    </source>
</evidence>
<feature type="disulfide bond" evidence="14">
    <location>
        <begin position="1217"/>
        <end position="1278"/>
    </location>
</feature>
<feature type="disulfide bond" evidence="15">
    <location>
        <begin position="3685"/>
        <end position="3712"/>
    </location>
</feature>
<feature type="domain" description="Sushi" evidence="20">
    <location>
        <begin position="3514"/>
        <end position="3579"/>
    </location>
</feature>
<feature type="domain" description="Sushi" evidence="20">
    <location>
        <begin position="3420"/>
        <end position="3482"/>
    </location>
</feature>
<feature type="disulfide bond" evidence="14">
    <location>
        <begin position="2834"/>
        <end position="2844"/>
    </location>
</feature>
<feature type="domain" description="EGF-like" evidence="18">
    <location>
        <begin position="1831"/>
        <end position="1865"/>
    </location>
</feature>
<comment type="caution">
    <text evidence="14">Lacks conserved residue(s) required for the propagation of feature annotation.</text>
</comment>
<feature type="disulfide bond" evidence="14">
    <location>
        <begin position="1907"/>
        <end position="1968"/>
    </location>
</feature>
<accession>A0A914BA05</accession>
<feature type="disulfide bond" evidence="13">
    <location>
        <begin position="1855"/>
        <end position="1864"/>
    </location>
</feature>
<feature type="disulfide bond" evidence="14">
    <location>
        <begin position="1652"/>
        <end position="1716"/>
    </location>
</feature>
<feature type="domain" description="Sushi" evidence="20">
    <location>
        <begin position="3851"/>
        <end position="3912"/>
    </location>
</feature>
<feature type="disulfide bond" evidence="14">
    <location>
        <begin position="2248"/>
        <end position="2258"/>
    </location>
</feature>
<evidence type="ECO:0000256" key="3">
    <source>
        <dbReference type="ARBA" id="ARBA00022536"/>
    </source>
</evidence>
<feature type="disulfide bond" evidence="14">
    <location>
        <begin position="1446"/>
        <end position="1510"/>
    </location>
</feature>
<feature type="disulfide bond" evidence="14">
    <location>
        <begin position="1800"/>
        <end position="1810"/>
    </location>
</feature>
<dbReference type="FunFam" id="2.10.25.10:FF:000095">
    <property type="entry name" value="Notch, isoform B"/>
    <property type="match status" value="3"/>
</dbReference>
<feature type="disulfide bond" evidence="14">
    <location>
        <begin position="516"/>
        <end position="580"/>
    </location>
</feature>
<feature type="disulfide bond" evidence="14">
    <location>
        <begin position="3251"/>
        <end position="3312"/>
    </location>
</feature>
<feature type="disulfide bond" evidence="13">
    <location>
        <begin position="3507"/>
        <end position="3516"/>
    </location>
</feature>
<feature type="domain" description="SRCR" evidence="19">
    <location>
        <begin position="2765"/>
        <end position="2865"/>
    </location>
</feature>
<dbReference type="SMART" id="SM00179">
    <property type="entry name" value="EGF_CA"/>
    <property type="match status" value="14"/>
</dbReference>
<dbReference type="FunFam" id="2.10.25.10:FF:000063">
    <property type="entry name" value="Slit guidance ligand 2"/>
    <property type="match status" value="1"/>
</dbReference>
<feature type="disulfide bond" evidence="14">
    <location>
        <begin position="1350"/>
        <end position="1360"/>
    </location>
</feature>
<feature type="disulfide bond" evidence="14">
    <location>
        <begin position="661"/>
        <end position="671"/>
    </location>
</feature>
<dbReference type="Gene3D" id="3.10.250.10">
    <property type="entry name" value="SRCR-like domain"/>
    <property type="match status" value="28"/>
</dbReference>
<feature type="disulfide bond" evidence="14">
    <location>
        <begin position="3100"/>
        <end position="3164"/>
    </location>
</feature>
<evidence type="ECO:0000256" key="15">
    <source>
        <dbReference type="PROSITE-ProRule" id="PRU00302"/>
    </source>
</evidence>
<dbReference type="SMART" id="SM00181">
    <property type="entry name" value="EGF"/>
    <property type="match status" value="14"/>
</dbReference>
<feature type="disulfide bond" evidence="14">
    <location>
        <begin position="2695"/>
        <end position="2705"/>
    </location>
</feature>
<feature type="disulfide bond" evidence="14">
    <location>
        <begin position="755"/>
        <end position="819"/>
    </location>
</feature>
<feature type="disulfide bond" evidence="14">
    <location>
        <begin position="2144"/>
        <end position="2154"/>
    </location>
</feature>
<feature type="disulfide bond" evidence="14">
    <location>
        <begin position="560"/>
        <end position="570"/>
    </location>
</feature>
<reference evidence="21" key="1">
    <citation type="submission" date="2022-11" db="UniProtKB">
        <authorList>
            <consortium name="EnsemblMetazoa"/>
        </authorList>
    </citation>
    <scope>IDENTIFICATION</scope>
</reference>
<feature type="disulfide bond" evidence="14">
    <location>
        <begin position="1696"/>
        <end position="1706"/>
    </location>
</feature>
<dbReference type="PROSITE" id="PS00010">
    <property type="entry name" value="ASX_HYDROXYL"/>
    <property type="match status" value="1"/>
</dbReference>
<evidence type="ECO:0000313" key="21">
    <source>
        <dbReference type="EnsemblMetazoa" id="XP_038072277.1"/>
    </source>
</evidence>
<feature type="repeat" description="LDL-receptor class B" evidence="16">
    <location>
        <begin position="74"/>
        <end position="116"/>
    </location>
</feature>
<comment type="subcellular location">
    <subcellularLocation>
        <location evidence="1">Cell membrane</location>
        <topology evidence="1">Single-pass type I membrane protein</topology>
    </subcellularLocation>
</comment>
<feature type="domain" description="SRCR" evidence="19">
    <location>
        <begin position="2625"/>
        <end position="2726"/>
    </location>
</feature>
<dbReference type="InterPro" id="IPR000742">
    <property type="entry name" value="EGF"/>
</dbReference>
<dbReference type="Gene3D" id="2.120.10.30">
    <property type="entry name" value="TolB, C-terminal domain"/>
    <property type="match status" value="1"/>
</dbReference>
<feature type="domain" description="SRCR" evidence="19">
    <location>
        <begin position="2075"/>
        <end position="2175"/>
    </location>
</feature>
<dbReference type="InterPro" id="IPR000033">
    <property type="entry name" value="LDLR_classB_rpt"/>
</dbReference>
<dbReference type="PROSITE" id="PS00420">
    <property type="entry name" value="SRCR_1"/>
    <property type="match status" value="23"/>
</dbReference>
<feature type="disulfide bond" evidence="14">
    <location>
        <begin position="3238"/>
        <end position="3302"/>
    </location>
</feature>
<feature type="disulfide bond" evidence="14">
    <location>
        <begin position="2591"/>
        <end position="2601"/>
    </location>
</feature>
<feature type="disulfide bond" evidence="14">
    <location>
        <begin position="2803"/>
        <end position="2864"/>
    </location>
</feature>
<dbReference type="Pfam" id="PF00008">
    <property type="entry name" value="EGF"/>
    <property type="match status" value="12"/>
</dbReference>
<dbReference type="EnsemblMetazoa" id="XM_038216349.1">
    <property type="protein sequence ID" value="XP_038072277.1"/>
    <property type="gene ID" value="LOC119740886"/>
</dbReference>
<feature type="disulfide bond" evidence="14">
    <location>
        <begin position="3389"/>
        <end position="3399"/>
    </location>
</feature>
<evidence type="ECO:0000259" key="18">
    <source>
        <dbReference type="PROSITE" id="PS50026"/>
    </source>
</evidence>
<feature type="domain" description="SRCR" evidence="19">
    <location>
        <begin position="283"/>
        <end position="384"/>
    </location>
</feature>
<dbReference type="SUPFAM" id="SSF56487">
    <property type="entry name" value="SRCR-like"/>
    <property type="match status" value="28"/>
</dbReference>
<keyword evidence="6" id="KW-0677">Repeat</keyword>
<keyword evidence="2" id="KW-1003">Cell membrane</keyword>
<dbReference type="OrthoDB" id="536948at2759"/>
<feature type="disulfide bond" evidence="14">
    <location>
        <begin position="1248"/>
        <end position="1258"/>
    </location>
</feature>
<dbReference type="GeneID" id="119740886"/>
<feature type="disulfide bond" evidence="14">
    <location>
        <begin position="2386"/>
        <end position="2396"/>
    </location>
</feature>
<feature type="disulfide bond" evidence="14">
    <location>
        <begin position="2355"/>
        <end position="2416"/>
    </location>
</feature>
<feature type="disulfide bond" evidence="14">
    <location>
        <begin position="3113"/>
        <end position="3174"/>
    </location>
</feature>
<keyword evidence="22" id="KW-1185">Reference proteome</keyword>
<feature type="domain" description="SRCR" evidence="19">
    <location>
        <begin position="3316"/>
        <end position="3419"/>
    </location>
</feature>
<keyword evidence="11" id="KW-0675">Receptor</keyword>
<dbReference type="OMA" id="ECSHSPW"/>
<dbReference type="PROSITE" id="PS01186">
    <property type="entry name" value="EGF_2"/>
    <property type="match status" value="13"/>
</dbReference>
<dbReference type="GO" id="GO:0005509">
    <property type="term" value="F:calcium ion binding"/>
    <property type="evidence" value="ECO:0007669"/>
    <property type="project" value="InterPro"/>
</dbReference>
<feature type="domain" description="SRCR" evidence="19">
    <location>
        <begin position="973"/>
        <end position="1073"/>
    </location>
</feature>
<feature type="domain" description="EGF-like" evidence="18">
    <location>
        <begin position="3713"/>
        <end position="3749"/>
    </location>
</feature>
<feature type="disulfide bond" evidence="14">
    <location>
        <begin position="2560"/>
        <end position="2621"/>
    </location>
</feature>
<dbReference type="SMART" id="SM00202">
    <property type="entry name" value="SR"/>
    <property type="match status" value="28"/>
</dbReference>
<feature type="disulfide bond" evidence="15">
    <location>
        <begin position="3883"/>
        <end position="3910"/>
    </location>
</feature>
<feature type="domain" description="Sushi" evidence="20">
    <location>
        <begin position="3647"/>
        <end position="3714"/>
    </location>
</feature>
<evidence type="ECO:0000256" key="10">
    <source>
        <dbReference type="ARBA" id="ARBA00023157"/>
    </source>
</evidence>
<feature type="repeat" description="LDL-receptor class B" evidence="16">
    <location>
        <begin position="29"/>
        <end position="73"/>
    </location>
</feature>
<feature type="transmembrane region" description="Helical" evidence="17">
    <location>
        <begin position="4029"/>
        <end position="4050"/>
    </location>
</feature>
<feature type="disulfide bond" evidence="13">
    <location>
        <begin position="1407"/>
        <end position="1416"/>
    </location>
</feature>
<feature type="disulfide bond" evidence="14">
    <location>
        <begin position="903"/>
        <end position="913"/>
    </location>
</feature>
<feature type="disulfide bond" evidence="14">
    <location>
        <begin position="2547"/>
        <end position="2611"/>
    </location>
</feature>
<feature type="domain" description="SRCR" evidence="19">
    <location>
        <begin position="2317"/>
        <end position="2417"/>
    </location>
</feature>
<dbReference type="SUPFAM" id="SSF63825">
    <property type="entry name" value="YWTD domain"/>
    <property type="match status" value="1"/>
</dbReference>
<dbReference type="SMART" id="SM00135">
    <property type="entry name" value="LY"/>
    <property type="match status" value="5"/>
</dbReference>
<keyword evidence="12" id="KW-0325">Glycoprotein</keyword>
<feature type="domain" description="EGF-like" evidence="18">
    <location>
        <begin position="692"/>
        <end position="726"/>
    </location>
</feature>
<feature type="disulfide bond" evidence="14">
    <location>
        <begin position="458"/>
        <end position="468"/>
    </location>
</feature>
<dbReference type="FunFam" id="3.10.250.10:FF:000016">
    <property type="entry name" value="Scavenger receptor cysteine-rich protein type 12"/>
    <property type="match status" value="1"/>
</dbReference>
<feature type="domain" description="SRCR" evidence="19">
    <location>
        <begin position="1076"/>
        <end position="1177"/>
    </location>
</feature>
<feature type="domain" description="SRCR" evidence="19">
    <location>
        <begin position="833"/>
        <end position="934"/>
    </location>
</feature>
<name>A0A914BA05_PATMI</name>
<feature type="domain" description="EGF-like" evidence="18">
    <location>
        <begin position="1383"/>
        <end position="1417"/>
    </location>
</feature>
<keyword evidence="3 13" id="KW-0245">EGF-like domain</keyword>
<dbReference type="InterPro" id="IPR000436">
    <property type="entry name" value="Sushi_SCR_CCP_dom"/>
</dbReference>
<dbReference type="FunFam" id="2.10.25.10:FF:000109">
    <property type="entry name" value="Notch homolog 4, [Drosophila]"/>
    <property type="match status" value="1"/>
</dbReference>
<evidence type="ECO:0000259" key="20">
    <source>
        <dbReference type="PROSITE" id="PS50923"/>
    </source>
</evidence>
<dbReference type="InterPro" id="IPR013032">
    <property type="entry name" value="EGF-like_CS"/>
</dbReference>
<dbReference type="InterPro" id="IPR011042">
    <property type="entry name" value="6-blade_b-propeller_TolB-like"/>
</dbReference>
<feature type="domain" description="SRCR" evidence="19">
    <location>
        <begin position="1627"/>
        <end position="1727"/>
    </location>
</feature>
<feature type="disulfide bond" evidence="13">
    <location>
        <begin position="2751"/>
        <end position="2760"/>
    </location>
</feature>
<feature type="disulfide bond" evidence="15">
    <location>
        <begin position="3784"/>
        <end position="3811"/>
    </location>
</feature>
<feature type="disulfide bond" evidence="14">
    <location>
        <begin position="2938"/>
        <end position="2948"/>
    </location>
</feature>
<feature type="domain" description="SRCR" evidence="19">
    <location>
        <begin position="2868"/>
        <end position="2969"/>
    </location>
</feature>
<feature type="disulfide bond" evidence="14">
    <location>
        <begin position="3144"/>
        <end position="3154"/>
    </location>
</feature>
<dbReference type="Gene3D" id="2.10.25.10">
    <property type="entry name" value="Laminin"/>
    <property type="match status" value="14"/>
</dbReference>
<feature type="domain" description="EGF-like" evidence="18">
    <location>
        <begin position="3175"/>
        <end position="3209"/>
    </location>
</feature>
<feature type="domain" description="EGF-like" evidence="18">
    <location>
        <begin position="3911"/>
        <end position="3947"/>
    </location>
</feature>
<feature type="domain" description="SRCR" evidence="19">
    <location>
        <begin position="730"/>
        <end position="830"/>
    </location>
</feature>
<feature type="disulfide bond" evidence="14">
    <location>
        <begin position="353"/>
        <end position="363"/>
    </location>
</feature>
<dbReference type="FunFam" id="3.10.250.10:FF:000001">
    <property type="entry name" value="Lysyl oxidase 4 isoform X1"/>
    <property type="match status" value="7"/>
</dbReference>
<evidence type="ECO:0000256" key="5">
    <source>
        <dbReference type="ARBA" id="ARBA00022729"/>
    </source>
</evidence>
<feature type="disulfide bond" evidence="13">
    <location>
        <begin position="3838"/>
        <end position="3847"/>
    </location>
</feature>
<feature type="disulfide bond" evidence="14">
    <location>
        <begin position="1938"/>
        <end position="1948"/>
    </location>
</feature>
<feature type="disulfide bond" evidence="14">
    <location>
        <begin position="2996"/>
        <end position="3060"/>
    </location>
</feature>
<dbReference type="SMART" id="SM00032">
    <property type="entry name" value="CCP"/>
    <property type="match status" value="6"/>
</dbReference>
<dbReference type="RefSeq" id="XP_038072277.1">
    <property type="nucleotide sequence ID" value="XM_038216349.1"/>
</dbReference>
<feature type="disulfide bond" evidence="14">
    <location>
        <begin position="1490"/>
        <end position="1500"/>
    </location>
</feature>
<evidence type="ECO:0000256" key="7">
    <source>
        <dbReference type="ARBA" id="ARBA00022837"/>
    </source>
</evidence>
<evidence type="ECO:0000256" key="2">
    <source>
        <dbReference type="ARBA" id="ARBA00022475"/>
    </source>
</evidence>
<feature type="disulfide bond" evidence="14">
    <location>
        <begin position="2790"/>
        <end position="2854"/>
    </location>
</feature>
<evidence type="ECO:0000256" key="11">
    <source>
        <dbReference type="ARBA" id="ARBA00023170"/>
    </source>
</evidence>
<dbReference type="FunFam" id="2.10.25.10:FF:000391">
    <property type="entry name" value="Weary, isoform C"/>
    <property type="match status" value="1"/>
</dbReference>
<dbReference type="Gene3D" id="2.10.70.10">
    <property type="entry name" value="Complement Module, domain 1"/>
    <property type="match status" value="6"/>
</dbReference>
<evidence type="ECO:0000256" key="9">
    <source>
        <dbReference type="ARBA" id="ARBA00023136"/>
    </source>
</evidence>
<dbReference type="FunFam" id="3.10.250.10:FF:000026">
    <property type="entry name" value="Tequila, isoform D"/>
    <property type="match status" value="5"/>
</dbReference>
<feature type="disulfide bond" evidence="14">
    <location>
        <begin position="3040"/>
        <end position="3050"/>
    </location>
</feature>
<feature type="disulfide bond" evidence="13">
    <location>
        <begin position="3739"/>
        <end position="3748"/>
    </location>
</feature>
<dbReference type="InterPro" id="IPR001190">
    <property type="entry name" value="SRCR"/>
</dbReference>
<feature type="disulfide bond" evidence="15">
    <location>
        <begin position="3453"/>
        <end position="3480"/>
    </location>
</feature>